<feature type="domain" description="VanZ-like" evidence="2">
    <location>
        <begin position="13"/>
        <end position="149"/>
    </location>
</feature>
<feature type="transmembrane region" description="Helical" evidence="1">
    <location>
        <begin position="77"/>
        <end position="95"/>
    </location>
</feature>
<evidence type="ECO:0000256" key="1">
    <source>
        <dbReference type="SAM" id="Phobius"/>
    </source>
</evidence>
<keyword evidence="1" id="KW-0472">Membrane</keyword>
<gene>
    <name evidence="3" type="ORF">AB2L27_17295</name>
</gene>
<dbReference type="Proteomes" id="UP001565927">
    <property type="component" value="Unassembled WGS sequence"/>
</dbReference>
<feature type="transmembrane region" description="Helical" evidence="1">
    <location>
        <begin position="37"/>
        <end position="57"/>
    </location>
</feature>
<keyword evidence="4" id="KW-1185">Reference proteome</keyword>
<name>A0ABV4H767_9ACTN</name>
<accession>A0ABV4H767</accession>
<organism evidence="3 4">
    <name type="scientific">Kineococcus halophytocola</name>
    <dbReference type="NCBI Taxonomy" id="3234027"/>
    <lineage>
        <taxon>Bacteria</taxon>
        <taxon>Bacillati</taxon>
        <taxon>Actinomycetota</taxon>
        <taxon>Actinomycetes</taxon>
        <taxon>Kineosporiales</taxon>
        <taxon>Kineosporiaceae</taxon>
        <taxon>Kineococcus</taxon>
    </lineage>
</organism>
<evidence type="ECO:0000313" key="4">
    <source>
        <dbReference type="Proteomes" id="UP001565927"/>
    </source>
</evidence>
<dbReference type="EMBL" id="JBGFTU010000023">
    <property type="protein sequence ID" value="MEZ0166518.1"/>
    <property type="molecule type" value="Genomic_DNA"/>
</dbReference>
<comment type="caution">
    <text evidence="3">The sequence shown here is derived from an EMBL/GenBank/DDBJ whole genome shotgun (WGS) entry which is preliminary data.</text>
</comment>
<reference evidence="3 4" key="1">
    <citation type="submission" date="2024-07" db="EMBL/GenBank/DDBJ databases">
        <authorList>
            <person name="Thanompreechachai J."/>
            <person name="Duangmal K."/>
        </authorList>
    </citation>
    <scope>NUCLEOTIDE SEQUENCE [LARGE SCALE GENOMIC DNA]</scope>
    <source>
        <strain evidence="3 4">LSe6-4</strain>
    </source>
</reference>
<evidence type="ECO:0000313" key="3">
    <source>
        <dbReference type="EMBL" id="MEZ0166518.1"/>
    </source>
</evidence>
<feature type="transmembrane region" description="Helical" evidence="1">
    <location>
        <begin position="133"/>
        <end position="154"/>
    </location>
</feature>
<proteinExistence type="predicted"/>
<dbReference type="Pfam" id="PF04892">
    <property type="entry name" value="VanZ"/>
    <property type="match status" value="1"/>
</dbReference>
<keyword evidence="1" id="KW-0812">Transmembrane</keyword>
<feature type="transmembrane region" description="Helical" evidence="1">
    <location>
        <begin position="100"/>
        <end position="121"/>
    </location>
</feature>
<feature type="transmembrane region" description="Helical" evidence="1">
    <location>
        <begin position="12"/>
        <end position="32"/>
    </location>
</feature>
<evidence type="ECO:0000259" key="2">
    <source>
        <dbReference type="Pfam" id="PF04892"/>
    </source>
</evidence>
<dbReference type="InterPro" id="IPR006976">
    <property type="entry name" value="VanZ-like"/>
</dbReference>
<dbReference type="RefSeq" id="WP_370442736.1">
    <property type="nucleotide sequence ID" value="NZ_JBGFTU010000023.1"/>
</dbReference>
<keyword evidence="1" id="KW-1133">Transmembrane helix</keyword>
<protein>
    <submittedName>
        <fullName evidence="3">VanZ family protein</fullName>
    </submittedName>
</protein>
<sequence length="159" mass="16850">MLSTLLVAHPWVTPLVLVVVVVVGPFAGAWLVRHRRLAVVLTLLALVPVAILTLLPVDRELYARCVAEWALPTPARVESFANLLLFVPPVLLAGVATRRWLLVAALGSATSAAIELVQALVPALGRSCDTGDWLANSLGSVVGGVLAFLALRLARRRAA</sequence>